<evidence type="ECO:0000313" key="3">
    <source>
        <dbReference type="Proteomes" id="UP000009022"/>
    </source>
</evidence>
<dbReference type="OMA" id="DCRQANR"/>
<dbReference type="KEGG" id="tad:TRIADDRAFT_55436"/>
<dbReference type="GeneID" id="6752636"/>
<keyword evidence="1" id="KW-0732">Signal</keyword>
<reference evidence="2 3" key="1">
    <citation type="journal article" date="2008" name="Nature">
        <title>The Trichoplax genome and the nature of placozoans.</title>
        <authorList>
            <person name="Srivastava M."/>
            <person name="Begovic E."/>
            <person name="Chapman J."/>
            <person name="Putnam N.H."/>
            <person name="Hellsten U."/>
            <person name="Kawashima T."/>
            <person name="Kuo A."/>
            <person name="Mitros T."/>
            <person name="Salamov A."/>
            <person name="Carpenter M.L."/>
            <person name="Signorovitch A.Y."/>
            <person name="Moreno M.A."/>
            <person name="Kamm K."/>
            <person name="Grimwood J."/>
            <person name="Schmutz J."/>
            <person name="Shapiro H."/>
            <person name="Grigoriev I.V."/>
            <person name="Buss L.W."/>
            <person name="Schierwater B."/>
            <person name="Dellaporta S.L."/>
            <person name="Rokhsar D.S."/>
        </authorList>
    </citation>
    <scope>NUCLEOTIDE SEQUENCE [LARGE SCALE GENOMIC DNA]</scope>
    <source>
        <strain evidence="2 3">Grell-BS-1999</strain>
    </source>
</reference>
<proteinExistence type="predicted"/>
<accession>B3RUW3</accession>
<evidence type="ECO:0000313" key="2">
    <source>
        <dbReference type="EMBL" id="EDV25896.1"/>
    </source>
</evidence>
<dbReference type="CTD" id="6752636"/>
<evidence type="ECO:0008006" key="4">
    <source>
        <dbReference type="Google" id="ProtNLM"/>
    </source>
</evidence>
<keyword evidence="3" id="KW-1185">Reference proteome</keyword>
<organism evidence="2 3">
    <name type="scientific">Trichoplax adhaerens</name>
    <name type="common">Trichoplax reptans</name>
    <dbReference type="NCBI Taxonomy" id="10228"/>
    <lineage>
        <taxon>Eukaryota</taxon>
        <taxon>Metazoa</taxon>
        <taxon>Placozoa</taxon>
        <taxon>Uniplacotomia</taxon>
        <taxon>Trichoplacea</taxon>
        <taxon>Trichoplacidae</taxon>
        <taxon>Trichoplax</taxon>
    </lineage>
</organism>
<dbReference type="eggNOG" id="ENOG502SGC2">
    <property type="taxonomic scope" value="Eukaryota"/>
</dbReference>
<dbReference type="PhylomeDB" id="B3RUW3"/>
<dbReference type="InParanoid" id="B3RUW3"/>
<sequence length="219" mass="24266">MALTRVFGVMVTLILLWAQGSLAAVCSTSNPAYLEIQQSQYNRNVSCLTDLSCRPLGFKHDVFHYQVNGKSDPCVWVDNADGKAIEVMVQTTPPNSMICVQGDGYNTICQEGTINECKMAAGKRVYFKFFCQGQSCETTDVNFWYRLTLSPSNVDPENWCFGRSGTDFPDSLLAQFPNNYTPKPIQPPTPTSSASKITSQPILATVTSILILTQYTLLF</sequence>
<feature type="chain" id="PRO_5002798323" description="CUB domain-containing protein" evidence="1">
    <location>
        <begin position="24"/>
        <end position="219"/>
    </location>
</feature>
<feature type="signal peptide" evidence="1">
    <location>
        <begin position="1"/>
        <end position="23"/>
    </location>
</feature>
<dbReference type="HOGENOM" id="CLU_1257511_0_0_1"/>
<dbReference type="PANTHER" id="PTHR39297:SF1">
    <property type="entry name" value="CUB DOMAIN-CONTAINING PROTEIN"/>
    <property type="match status" value="1"/>
</dbReference>
<dbReference type="RefSeq" id="XP_002111929.1">
    <property type="nucleotide sequence ID" value="XM_002111893.1"/>
</dbReference>
<dbReference type="EMBL" id="DS985244">
    <property type="protein sequence ID" value="EDV25896.1"/>
    <property type="molecule type" value="Genomic_DNA"/>
</dbReference>
<protein>
    <recommendedName>
        <fullName evidence="4">CUB domain-containing protein</fullName>
    </recommendedName>
</protein>
<gene>
    <name evidence="2" type="ORF">TRIADDRAFT_55436</name>
</gene>
<name>B3RUW3_TRIAD</name>
<dbReference type="OrthoDB" id="10054965at2759"/>
<evidence type="ECO:0000256" key="1">
    <source>
        <dbReference type="SAM" id="SignalP"/>
    </source>
</evidence>
<dbReference type="Proteomes" id="UP000009022">
    <property type="component" value="Unassembled WGS sequence"/>
</dbReference>
<dbReference type="PANTHER" id="PTHR39297">
    <property type="entry name" value="CUB DOMAIN-CONTAINING PROTEIN"/>
    <property type="match status" value="1"/>
</dbReference>
<dbReference type="AlphaFoldDB" id="B3RUW3"/>